<gene>
    <name evidence="1" type="ORF">SAMN04487996_12015</name>
</gene>
<sequence length="82" mass="9700">MRPEYLLTDDFLKQFKSREALYGFLGQLQKRGIEKMLEGELDTMQFFSGKSCFLIPFIVHSFQADRCSYPKQIRQNPRQVGF</sequence>
<dbReference type="AlphaFoldDB" id="A0A1G7V9V4"/>
<proteinExistence type="predicted"/>
<evidence type="ECO:0000313" key="1">
    <source>
        <dbReference type="EMBL" id="SDG56655.1"/>
    </source>
</evidence>
<protein>
    <submittedName>
        <fullName evidence="1">Uncharacterized protein</fullName>
    </submittedName>
</protein>
<evidence type="ECO:0000313" key="2">
    <source>
        <dbReference type="Proteomes" id="UP000198748"/>
    </source>
</evidence>
<dbReference type="RefSeq" id="WP_090156389.1">
    <property type="nucleotide sequence ID" value="NZ_FNAN01000020.1"/>
</dbReference>
<name>A0A1G7V9V4_9BACT</name>
<dbReference type="Proteomes" id="UP000198748">
    <property type="component" value="Unassembled WGS sequence"/>
</dbReference>
<organism evidence="1 2">
    <name type="scientific">Dyadobacter soli</name>
    <dbReference type="NCBI Taxonomy" id="659014"/>
    <lineage>
        <taxon>Bacteria</taxon>
        <taxon>Pseudomonadati</taxon>
        <taxon>Bacteroidota</taxon>
        <taxon>Cytophagia</taxon>
        <taxon>Cytophagales</taxon>
        <taxon>Spirosomataceae</taxon>
        <taxon>Dyadobacter</taxon>
    </lineage>
</organism>
<dbReference type="STRING" id="659014.SAMN04487996_12015"/>
<dbReference type="EMBL" id="FNAN01000020">
    <property type="protein sequence ID" value="SDG56655.1"/>
    <property type="molecule type" value="Genomic_DNA"/>
</dbReference>
<keyword evidence="2" id="KW-1185">Reference proteome</keyword>
<reference evidence="2" key="1">
    <citation type="submission" date="2016-10" db="EMBL/GenBank/DDBJ databases">
        <authorList>
            <person name="Varghese N."/>
            <person name="Submissions S."/>
        </authorList>
    </citation>
    <scope>NUCLEOTIDE SEQUENCE [LARGE SCALE GENOMIC DNA]</scope>
    <source>
        <strain evidence="2">DSM 25329</strain>
    </source>
</reference>
<accession>A0A1G7V9V4</accession>